<evidence type="ECO:0000256" key="4">
    <source>
        <dbReference type="ARBA" id="ARBA00012477"/>
    </source>
</evidence>
<comment type="cofactor">
    <cofactor evidence="2">
        <name>Zn(2+)</name>
        <dbReference type="ChEBI" id="CHEBI:29105"/>
    </cofactor>
</comment>
<dbReference type="GO" id="GO:1990180">
    <property type="term" value="P:mitochondrial tRNA 3'-end processing"/>
    <property type="evidence" value="ECO:0007669"/>
    <property type="project" value="TreeGrafter"/>
</dbReference>
<dbReference type="GO" id="GO:0005739">
    <property type="term" value="C:mitochondrion"/>
    <property type="evidence" value="ECO:0007669"/>
    <property type="project" value="TreeGrafter"/>
</dbReference>
<keyword evidence="14" id="KW-1185">Reference proteome</keyword>
<dbReference type="Proteomes" id="UP001196413">
    <property type="component" value="Unassembled WGS sequence"/>
</dbReference>
<evidence type="ECO:0000256" key="5">
    <source>
        <dbReference type="ARBA" id="ARBA00022694"/>
    </source>
</evidence>
<keyword evidence="10" id="KW-0862">Zinc</keyword>
<keyword evidence="8" id="KW-0255">Endonuclease</keyword>
<dbReference type="InterPro" id="IPR036866">
    <property type="entry name" value="RibonucZ/Hydroxyglut_hydro"/>
</dbReference>
<keyword evidence="5" id="KW-0819">tRNA processing</keyword>
<dbReference type="EC" id="3.1.26.11" evidence="4"/>
<name>A0AAD5WF08_PARTN</name>
<feature type="coiled-coil region" evidence="11">
    <location>
        <begin position="157"/>
        <end position="184"/>
    </location>
</feature>
<dbReference type="PANTHER" id="PTHR12553:SF49">
    <property type="entry name" value="ZINC PHOSPHODIESTERASE ELAC PROTEIN 2"/>
    <property type="match status" value="1"/>
</dbReference>
<keyword evidence="6" id="KW-0540">Nuclease</keyword>
<dbReference type="Gene3D" id="3.60.15.10">
    <property type="entry name" value="Ribonuclease Z/Hydroxyacylglutathione hydrolase-like"/>
    <property type="match status" value="1"/>
</dbReference>
<dbReference type="GO" id="GO:0046872">
    <property type="term" value="F:metal ion binding"/>
    <property type="evidence" value="ECO:0007669"/>
    <property type="project" value="UniProtKB-KW"/>
</dbReference>
<comment type="caution">
    <text evidence="13">The sequence shown here is derived from an EMBL/GenBank/DDBJ whole genome shotgun (WGS) entry which is preliminary data.</text>
</comment>
<keyword evidence="9" id="KW-0378">Hydrolase</keyword>
<dbReference type="InterPro" id="IPR001279">
    <property type="entry name" value="Metallo-B-lactamas"/>
</dbReference>
<evidence type="ECO:0000256" key="6">
    <source>
        <dbReference type="ARBA" id="ARBA00022722"/>
    </source>
</evidence>
<dbReference type="InterPro" id="IPR047151">
    <property type="entry name" value="RNZ2-like"/>
</dbReference>
<reference evidence="13" key="1">
    <citation type="submission" date="2021-06" db="EMBL/GenBank/DDBJ databases">
        <title>Parelaphostrongylus tenuis whole genome reference sequence.</title>
        <authorList>
            <person name="Garwood T.J."/>
            <person name="Larsen P.A."/>
            <person name="Fountain-Jones N.M."/>
            <person name="Garbe J.R."/>
            <person name="Macchietto M.G."/>
            <person name="Kania S.A."/>
            <person name="Gerhold R.W."/>
            <person name="Richards J.E."/>
            <person name="Wolf T.M."/>
        </authorList>
    </citation>
    <scope>NUCLEOTIDE SEQUENCE</scope>
    <source>
        <strain evidence="13">MNPRO001-30</strain>
        <tissue evidence="13">Meninges</tissue>
    </source>
</reference>
<evidence type="ECO:0000313" key="14">
    <source>
        <dbReference type="Proteomes" id="UP001196413"/>
    </source>
</evidence>
<comment type="catalytic activity">
    <reaction evidence="1">
        <text>Endonucleolytic cleavage of RNA, removing extra 3' nucleotides from tRNA precursor, generating 3' termini of tRNAs. A 3'-hydroxy group is left at the tRNA terminus and a 5'-phosphoryl group is left at the trailer molecule.</text>
        <dbReference type="EC" id="3.1.26.11"/>
    </reaction>
</comment>
<evidence type="ECO:0000313" key="13">
    <source>
        <dbReference type="EMBL" id="KAJ1367478.1"/>
    </source>
</evidence>
<keyword evidence="11" id="KW-0175">Coiled coil</keyword>
<protein>
    <recommendedName>
        <fullName evidence="4">ribonuclease Z</fullName>
        <ecNumber evidence="4">3.1.26.11</ecNumber>
    </recommendedName>
</protein>
<dbReference type="Pfam" id="PF12706">
    <property type="entry name" value="Lactamase_B_2"/>
    <property type="match status" value="1"/>
</dbReference>
<accession>A0AAD5WF08</accession>
<evidence type="ECO:0000256" key="9">
    <source>
        <dbReference type="ARBA" id="ARBA00022801"/>
    </source>
</evidence>
<evidence type="ECO:0000256" key="3">
    <source>
        <dbReference type="ARBA" id="ARBA00007823"/>
    </source>
</evidence>
<dbReference type="EMBL" id="JAHQIW010005919">
    <property type="protein sequence ID" value="KAJ1367478.1"/>
    <property type="molecule type" value="Genomic_DNA"/>
</dbReference>
<dbReference type="GO" id="GO:0042781">
    <property type="term" value="F:3'-tRNA processing endoribonuclease activity"/>
    <property type="evidence" value="ECO:0007669"/>
    <property type="project" value="UniProtKB-EC"/>
</dbReference>
<evidence type="ECO:0000256" key="7">
    <source>
        <dbReference type="ARBA" id="ARBA00022723"/>
    </source>
</evidence>
<evidence type="ECO:0000259" key="12">
    <source>
        <dbReference type="Pfam" id="PF12706"/>
    </source>
</evidence>
<dbReference type="AlphaFoldDB" id="A0AAD5WF08"/>
<evidence type="ECO:0000256" key="1">
    <source>
        <dbReference type="ARBA" id="ARBA00000402"/>
    </source>
</evidence>
<keyword evidence="7" id="KW-0479">Metal-binding</keyword>
<organism evidence="13 14">
    <name type="scientific">Parelaphostrongylus tenuis</name>
    <name type="common">Meningeal worm</name>
    <dbReference type="NCBI Taxonomy" id="148309"/>
    <lineage>
        <taxon>Eukaryota</taxon>
        <taxon>Metazoa</taxon>
        <taxon>Ecdysozoa</taxon>
        <taxon>Nematoda</taxon>
        <taxon>Chromadorea</taxon>
        <taxon>Rhabditida</taxon>
        <taxon>Rhabditina</taxon>
        <taxon>Rhabditomorpha</taxon>
        <taxon>Strongyloidea</taxon>
        <taxon>Metastrongylidae</taxon>
        <taxon>Parelaphostrongylus</taxon>
    </lineage>
</organism>
<feature type="domain" description="Metallo-beta-lactamase" evidence="12">
    <location>
        <begin position="16"/>
        <end position="103"/>
    </location>
</feature>
<gene>
    <name evidence="13" type="primary">HOE1</name>
    <name evidence="13" type="ORF">KIN20_028395</name>
</gene>
<dbReference type="SUPFAM" id="SSF56281">
    <property type="entry name" value="Metallo-hydrolase/oxidoreductase"/>
    <property type="match status" value="1"/>
</dbReference>
<evidence type="ECO:0000256" key="2">
    <source>
        <dbReference type="ARBA" id="ARBA00001947"/>
    </source>
</evidence>
<dbReference type="PANTHER" id="PTHR12553">
    <property type="entry name" value="ZINC PHOSPHODIESTERASE ELAC PROTEIN 2"/>
    <property type="match status" value="1"/>
</dbReference>
<evidence type="ECO:0000256" key="10">
    <source>
        <dbReference type="ARBA" id="ARBA00022833"/>
    </source>
</evidence>
<evidence type="ECO:0000256" key="8">
    <source>
        <dbReference type="ARBA" id="ARBA00022759"/>
    </source>
</evidence>
<evidence type="ECO:0000256" key="11">
    <source>
        <dbReference type="SAM" id="Coils"/>
    </source>
</evidence>
<proteinExistence type="inferred from homology"/>
<comment type="similarity">
    <text evidence="3">Belongs to the RNase Z family.</text>
</comment>
<sequence>MPKELFNEDLWNVQEIKAVQVHHTRMANGFIFGIGGKRVVFSGDTKPCDLLVEEGQNADLLIHEATFEDGHEADALRKKHSTMGQAVEIGRKMNARNVILTHFSARYPKVPALPAYLEKCGNVGVAMDNLRVRIDQLELIPKLLPVFREIYQEELFEIELRKESRILKEKVEQQEKQKTELISRANAT</sequence>